<evidence type="ECO:0000256" key="6">
    <source>
        <dbReference type="ARBA" id="ARBA00022837"/>
    </source>
</evidence>
<reference evidence="12 13" key="1">
    <citation type="journal article" date="2013" name="BMC Genomics">
        <title>The miniature genome of a carnivorous plant Genlisea aurea contains a low number of genes and short non-coding sequences.</title>
        <authorList>
            <person name="Leushkin E.V."/>
            <person name="Sutormin R.A."/>
            <person name="Nabieva E.R."/>
            <person name="Penin A.A."/>
            <person name="Kondrashov A.S."/>
            <person name="Logacheva M.D."/>
        </authorList>
    </citation>
    <scope>NUCLEOTIDE SEQUENCE [LARGE SCALE GENOMIC DNA]</scope>
</reference>
<evidence type="ECO:0000256" key="7">
    <source>
        <dbReference type="ARBA" id="ARBA00022989"/>
    </source>
</evidence>
<keyword evidence="7 10" id="KW-1133">Transmembrane helix</keyword>
<evidence type="ECO:0000259" key="11">
    <source>
        <dbReference type="Pfam" id="PF04678"/>
    </source>
</evidence>
<proteinExistence type="inferred from homology"/>
<keyword evidence="3" id="KW-0813">Transport</keyword>
<evidence type="ECO:0000313" key="12">
    <source>
        <dbReference type="EMBL" id="EPS65027.1"/>
    </source>
</evidence>
<dbReference type="EMBL" id="AUSU01004470">
    <property type="protein sequence ID" value="EPS65027.1"/>
    <property type="molecule type" value="Genomic_DNA"/>
</dbReference>
<evidence type="ECO:0000313" key="13">
    <source>
        <dbReference type="Proteomes" id="UP000015453"/>
    </source>
</evidence>
<evidence type="ECO:0000256" key="5">
    <source>
        <dbReference type="ARBA" id="ARBA00022692"/>
    </source>
</evidence>
<sequence>MALRRILSKRFTYTAASEIPEVVASMFRPSTAGDFSSKNADMTGFFQRRAINSHHYYMNLPAGEKLREKIRSLTSEDADRLFLRRRPLPATETSLRLNLSVEEAKKLLRFSQIERARQRLRNIPASTVTYTEFVRICGDGDEEEVGPDIARSLDEYGHVIVLGRIVFLHPDQVVKSMEKLLCETTSFPGDPRREELMELEREKASIDEKAQSLVRRELYIGLGLLMGQTLGFMRLTFWDLTWDVMEPICFFVTSFHFFLAYAFFMTTSTEPSFQGIFQRRFESKQRKLMASKNFDLQRYNRLRRIFFPPES</sequence>
<keyword evidence="8" id="KW-0406">Ion transport</keyword>
<accession>S8DYI0</accession>
<keyword evidence="4" id="KW-0109">Calcium transport</keyword>
<evidence type="ECO:0000256" key="10">
    <source>
        <dbReference type="SAM" id="Phobius"/>
    </source>
</evidence>
<keyword evidence="9 10" id="KW-0472">Membrane</keyword>
<name>S8DYI0_9LAMI</name>
<evidence type="ECO:0000256" key="8">
    <source>
        <dbReference type="ARBA" id="ARBA00023065"/>
    </source>
</evidence>
<dbReference type="OrthoDB" id="278338at2759"/>
<dbReference type="Proteomes" id="UP000015453">
    <property type="component" value="Unassembled WGS sequence"/>
</dbReference>
<protein>
    <recommendedName>
        <fullName evidence="11">Calcium uniporter protein C-terminal domain-containing protein</fullName>
    </recommendedName>
</protein>
<feature type="domain" description="Calcium uniporter protein C-terminal" evidence="11">
    <location>
        <begin position="144"/>
        <end position="302"/>
    </location>
</feature>
<dbReference type="GO" id="GO:0005262">
    <property type="term" value="F:calcium channel activity"/>
    <property type="evidence" value="ECO:0007669"/>
    <property type="project" value="TreeGrafter"/>
</dbReference>
<keyword evidence="5 10" id="KW-0812">Transmembrane</keyword>
<comment type="subcellular location">
    <subcellularLocation>
        <location evidence="1">Membrane</location>
        <topology evidence="1">Multi-pass membrane protein</topology>
    </subcellularLocation>
</comment>
<comment type="caution">
    <text evidence="12">The sequence shown here is derived from an EMBL/GenBank/DDBJ whole genome shotgun (WGS) entry which is preliminary data.</text>
</comment>
<dbReference type="GO" id="GO:0051560">
    <property type="term" value="P:mitochondrial calcium ion homeostasis"/>
    <property type="evidence" value="ECO:0007669"/>
    <property type="project" value="InterPro"/>
</dbReference>
<keyword evidence="13" id="KW-1185">Reference proteome</keyword>
<gene>
    <name evidence="12" type="ORF">M569_09752</name>
</gene>
<dbReference type="InterPro" id="IPR039055">
    <property type="entry name" value="MCU_fam"/>
</dbReference>
<evidence type="ECO:0000256" key="9">
    <source>
        <dbReference type="ARBA" id="ARBA00023136"/>
    </source>
</evidence>
<evidence type="ECO:0000256" key="3">
    <source>
        <dbReference type="ARBA" id="ARBA00022448"/>
    </source>
</evidence>
<dbReference type="PANTHER" id="PTHR13462">
    <property type="entry name" value="CALCIUM UNIPORTER PROTEIN, MITOCHONDRIAL"/>
    <property type="match status" value="1"/>
</dbReference>
<keyword evidence="6" id="KW-0106">Calcium</keyword>
<dbReference type="GO" id="GO:0015292">
    <property type="term" value="F:uniporter activity"/>
    <property type="evidence" value="ECO:0007669"/>
    <property type="project" value="TreeGrafter"/>
</dbReference>
<evidence type="ECO:0000256" key="1">
    <source>
        <dbReference type="ARBA" id="ARBA00004141"/>
    </source>
</evidence>
<dbReference type="GO" id="GO:0036444">
    <property type="term" value="P:calcium import into the mitochondrion"/>
    <property type="evidence" value="ECO:0007669"/>
    <property type="project" value="TreeGrafter"/>
</dbReference>
<dbReference type="GO" id="GO:1990246">
    <property type="term" value="C:uniplex complex"/>
    <property type="evidence" value="ECO:0007669"/>
    <property type="project" value="TreeGrafter"/>
</dbReference>
<dbReference type="InterPro" id="IPR006769">
    <property type="entry name" value="MCU_C"/>
</dbReference>
<evidence type="ECO:0000256" key="2">
    <source>
        <dbReference type="ARBA" id="ARBA00005653"/>
    </source>
</evidence>
<dbReference type="Pfam" id="PF04678">
    <property type="entry name" value="MCU"/>
    <property type="match status" value="1"/>
</dbReference>
<dbReference type="AlphaFoldDB" id="S8DYI0"/>
<evidence type="ECO:0000256" key="4">
    <source>
        <dbReference type="ARBA" id="ARBA00022568"/>
    </source>
</evidence>
<dbReference type="PANTHER" id="PTHR13462:SF17">
    <property type="entry name" value="CALCIUM UNIPORTER PROTEIN 4, MITOCHONDRIAL"/>
    <property type="match status" value="1"/>
</dbReference>
<comment type="similarity">
    <text evidence="2">Belongs to the MCU (TC 1.A.77) family.</text>
</comment>
<organism evidence="12 13">
    <name type="scientific">Genlisea aurea</name>
    <dbReference type="NCBI Taxonomy" id="192259"/>
    <lineage>
        <taxon>Eukaryota</taxon>
        <taxon>Viridiplantae</taxon>
        <taxon>Streptophyta</taxon>
        <taxon>Embryophyta</taxon>
        <taxon>Tracheophyta</taxon>
        <taxon>Spermatophyta</taxon>
        <taxon>Magnoliopsida</taxon>
        <taxon>eudicotyledons</taxon>
        <taxon>Gunneridae</taxon>
        <taxon>Pentapetalae</taxon>
        <taxon>asterids</taxon>
        <taxon>lamiids</taxon>
        <taxon>Lamiales</taxon>
        <taxon>Lentibulariaceae</taxon>
        <taxon>Genlisea</taxon>
    </lineage>
</organism>
<feature type="transmembrane region" description="Helical" evidence="10">
    <location>
        <begin position="218"/>
        <end position="238"/>
    </location>
</feature>